<accession>A0A5E7CG06</accession>
<dbReference type="PANTHER" id="PTHR34846">
    <property type="entry name" value="4-CARBOXYMUCONOLACTONE DECARBOXYLASE FAMILY PROTEIN (AFU_ORTHOLOGUE AFUA_6G11590)"/>
    <property type="match status" value="1"/>
</dbReference>
<sequence length="195" mass="21429">MKPQEPQLLRFVHEMDTPLVQRFEYPAIPGVQQGLYGALTNGQRITHHLHKPVLEGIVALSGALMKDGLLDPCIREIVIVRTGYLTGSAYEVVQHRSLAVRLGVAESTLDALAHVTPLGISDREIATVNLVDELVNTSRPSDESVSHALQYFSVPELFEIIAVTGNWWTLSRILCTSGVAIDDDRIGNRPLPCAQ</sequence>
<feature type="domain" description="Carboxymuconolactone decarboxylase-like" evidence="1">
    <location>
        <begin position="53"/>
        <end position="132"/>
    </location>
</feature>
<reference evidence="2 3" key="1">
    <citation type="submission" date="2019-09" db="EMBL/GenBank/DDBJ databases">
        <authorList>
            <person name="Chandra G."/>
            <person name="Truman W A."/>
        </authorList>
    </citation>
    <scope>NUCLEOTIDE SEQUENCE [LARGE SCALE GENOMIC DNA]</scope>
    <source>
        <strain evidence="2">PS833</strain>
    </source>
</reference>
<dbReference type="Pfam" id="PF02627">
    <property type="entry name" value="CMD"/>
    <property type="match status" value="1"/>
</dbReference>
<dbReference type="GO" id="GO:0051920">
    <property type="term" value="F:peroxiredoxin activity"/>
    <property type="evidence" value="ECO:0007669"/>
    <property type="project" value="InterPro"/>
</dbReference>
<dbReference type="RefSeq" id="WP_191635356.1">
    <property type="nucleotide sequence ID" value="NZ_CABVHU010000006.1"/>
</dbReference>
<dbReference type="Gene3D" id="1.20.1290.10">
    <property type="entry name" value="AhpD-like"/>
    <property type="match status" value="1"/>
</dbReference>
<dbReference type="InterPro" id="IPR029032">
    <property type="entry name" value="AhpD-like"/>
</dbReference>
<dbReference type="Proteomes" id="UP000409037">
    <property type="component" value="Unassembled WGS sequence"/>
</dbReference>
<evidence type="ECO:0000313" key="3">
    <source>
        <dbReference type="Proteomes" id="UP000409037"/>
    </source>
</evidence>
<name>A0A5E7CG06_PSEFL</name>
<dbReference type="SUPFAM" id="SSF69118">
    <property type="entry name" value="AhpD-like"/>
    <property type="match status" value="1"/>
</dbReference>
<dbReference type="AlphaFoldDB" id="A0A5E7CG06"/>
<gene>
    <name evidence="2" type="ORF">PS833_02865</name>
</gene>
<dbReference type="EMBL" id="CABVHU010000006">
    <property type="protein sequence ID" value="VVO03667.1"/>
    <property type="molecule type" value="Genomic_DNA"/>
</dbReference>
<organism evidence="2 3">
    <name type="scientific">Pseudomonas fluorescens</name>
    <dbReference type="NCBI Taxonomy" id="294"/>
    <lineage>
        <taxon>Bacteria</taxon>
        <taxon>Pseudomonadati</taxon>
        <taxon>Pseudomonadota</taxon>
        <taxon>Gammaproteobacteria</taxon>
        <taxon>Pseudomonadales</taxon>
        <taxon>Pseudomonadaceae</taxon>
        <taxon>Pseudomonas</taxon>
    </lineage>
</organism>
<evidence type="ECO:0000313" key="2">
    <source>
        <dbReference type="EMBL" id="VVO03667.1"/>
    </source>
</evidence>
<proteinExistence type="predicted"/>
<evidence type="ECO:0000259" key="1">
    <source>
        <dbReference type="Pfam" id="PF02627"/>
    </source>
</evidence>
<dbReference type="InterPro" id="IPR003779">
    <property type="entry name" value="CMD-like"/>
</dbReference>
<dbReference type="PANTHER" id="PTHR34846:SF11">
    <property type="entry name" value="4-CARBOXYMUCONOLACTONE DECARBOXYLASE FAMILY PROTEIN (AFU_ORTHOLOGUE AFUA_6G11590)"/>
    <property type="match status" value="1"/>
</dbReference>
<protein>
    <recommendedName>
        <fullName evidence="1">Carboxymuconolactone decarboxylase-like domain-containing protein</fullName>
    </recommendedName>
</protein>